<evidence type="ECO:0000313" key="3">
    <source>
        <dbReference type="EMBL" id="KAF5355176.1"/>
    </source>
</evidence>
<dbReference type="GO" id="GO:0016787">
    <property type="term" value="F:hydrolase activity"/>
    <property type="evidence" value="ECO:0007669"/>
    <property type="project" value="UniProtKB-KW"/>
</dbReference>
<dbReference type="SUPFAM" id="SSF53474">
    <property type="entry name" value="alpha/beta-Hydrolases"/>
    <property type="match status" value="1"/>
</dbReference>
<keyword evidence="1" id="KW-0378">Hydrolase</keyword>
<dbReference type="Proteomes" id="UP000559027">
    <property type="component" value="Unassembled WGS sequence"/>
</dbReference>
<dbReference type="EMBL" id="JAACJO010000008">
    <property type="protein sequence ID" value="KAF5355176.1"/>
    <property type="molecule type" value="Genomic_DNA"/>
</dbReference>
<dbReference type="AlphaFoldDB" id="A0A8H5D7U3"/>
<dbReference type="PANTHER" id="PTHR48070:SF6">
    <property type="entry name" value="ESTERASE OVCA2"/>
    <property type="match status" value="1"/>
</dbReference>
<dbReference type="OrthoDB" id="2094269at2759"/>
<gene>
    <name evidence="3" type="ORF">D9756_005691</name>
</gene>
<protein>
    <recommendedName>
        <fullName evidence="2">Serine hydrolase domain-containing protein</fullName>
    </recommendedName>
</protein>
<evidence type="ECO:0000259" key="2">
    <source>
        <dbReference type="Pfam" id="PF03959"/>
    </source>
</evidence>
<reference evidence="3 4" key="1">
    <citation type="journal article" date="2020" name="ISME J.">
        <title>Uncovering the hidden diversity of litter-decomposition mechanisms in mushroom-forming fungi.</title>
        <authorList>
            <person name="Floudas D."/>
            <person name="Bentzer J."/>
            <person name="Ahren D."/>
            <person name="Johansson T."/>
            <person name="Persson P."/>
            <person name="Tunlid A."/>
        </authorList>
    </citation>
    <scope>NUCLEOTIDE SEQUENCE [LARGE SCALE GENOMIC DNA]</scope>
    <source>
        <strain evidence="3 4">CBS 146.42</strain>
    </source>
</reference>
<evidence type="ECO:0000256" key="1">
    <source>
        <dbReference type="ARBA" id="ARBA00022801"/>
    </source>
</evidence>
<name>A0A8H5D7U3_9AGAR</name>
<dbReference type="InterPro" id="IPR005645">
    <property type="entry name" value="FSH-like_dom"/>
</dbReference>
<dbReference type="Pfam" id="PF03959">
    <property type="entry name" value="FSH1"/>
    <property type="match status" value="1"/>
</dbReference>
<dbReference type="PANTHER" id="PTHR48070">
    <property type="entry name" value="ESTERASE OVCA2"/>
    <property type="match status" value="1"/>
</dbReference>
<feature type="domain" description="Serine hydrolase" evidence="2">
    <location>
        <begin position="4"/>
        <end position="185"/>
    </location>
</feature>
<comment type="caution">
    <text evidence="3">The sequence shown here is derived from an EMBL/GenBank/DDBJ whole genome shotgun (WGS) entry which is preliminary data.</text>
</comment>
<dbReference type="GO" id="GO:0005634">
    <property type="term" value="C:nucleus"/>
    <property type="evidence" value="ECO:0007669"/>
    <property type="project" value="TreeGrafter"/>
</dbReference>
<organism evidence="3 4">
    <name type="scientific">Leucocoprinus leucothites</name>
    <dbReference type="NCBI Taxonomy" id="201217"/>
    <lineage>
        <taxon>Eukaryota</taxon>
        <taxon>Fungi</taxon>
        <taxon>Dikarya</taxon>
        <taxon>Basidiomycota</taxon>
        <taxon>Agaricomycotina</taxon>
        <taxon>Agaricomycetes</taxon>
        <taxon>Agaricomycetidae</taxon>
        <taxon>Agaricales</taxon>
        <taxon>Agaricineae</taxon>
        <taxon>Agaricaceae</taxon>
        <taxon>Leucocoprinus</taxon>
    </lineage>
</organism>
<keyword evidence="4" id="KW-1185">Reference proteome</keyword>
<dbReference type="Gene3D" id="3.40.50.1820">
    <property type="entry name" value="alpha/beta hydrolase"/>
    <property type="match status" value="1"/>
</dbReference>
<dbReference type="GO" id="GO:0005737">
    <property type="term" value="C:cytoplasm"/>
    <property type="evidence" value="ECO:0007669"/>
    <property type="project" value="TreeGrafter"/>
</dbReference>
<proteinExistence type="predicted"/>
<dbReference type="InterPro" id="IPR029058">
    <property type="entry name" value="AB_hydrolase_fold"/>
</dbReference>
<sequence>MEPFCRECEKRGIELVFLDGSHGVNVDEILAAWKRNPAFAEDLDYNLEDPNIKDTIQKMNPRGWWEYNKERTLALGSGDTLDLVREALEKQRFDGVFGFSQGGALAAITAAVLERPALYPSFLRDGKPIHPPLLIDPVTTRILTPSFKTLTLHILGEKDTIVPTRGTQALVALSENCRMIKHDGASWTAFYCDFIENPSFDIPAPVAEVRKISLL</sequence>
<evidence type="ECO:0000313" key="4">
    <source>
        <dbReference type="Proteomes" id="UP000559027"/>
    </source>
</evidence>
<accession>A0A8H5D7U3</accession>
<dbReference type="InterPro" id="IPR050593">
    <property type="entry name" value="LovG"/>
</dbReference>